<dbReference type="SUPFAM" id="SSF55785">
    <property type="entry name" value="PYP-like sensor domain (PAS domain)"/>
    <property type="match status" value="2"/>
</dbReference>
<dbReference type="EC" id="2.7.13.3" evidence="2"/>
<dbReference type="InterPro" id="IPR000700">
    <property type="entry name" value="PAS-assoc_C"/>
</dbReference>
<feature type="domain" description="PAS" evidence="10">
    <location>
        <begin position="1"/>
        <end position="54"/>
    </location>
</feature>
<evidence type="ECO:0000313" key="12">
    <source>
        <dbReference type="EMBL" id="WOV84053.1"/>
    </source>
</evidence>
<dbReference type="SUPFAM" id="SSF47384">
    <property type="entry name" value="Homodimeric domain of signal transducing histidine kinase"/>
    <property type="match status" value="1"/>
</dbReference>
<organism evidence="12 13">
    <name type="scientific">Sporosarcina jeotgali</name>
    <dbReference type="NCBI Taxonomy" id="3020056"/>
    <lineage>
        <taxon>Bacteria</taxon>
        <taxon>Bacillati</taxon>
        <taxon>Bacillota</taxon>
        <taxon>Bacilli</taxon>
        <taxon>Bacillales</taxon>
        <taxon>Caryophanaceae</taxon>
        <taxon>Sporosarcina</taxon>
    </lineage>
</organism>
<proteinExistence type="predicted"/>
<evidence type="ECO:0000256" key="2">
    <source>
        <dbReference type="ARBA" id="ARBA00012438"/>
    </source>
</evidence>
<dbReference type="SMART" id="SM00387">
    <property type="entry name" value="HATPase_c"/>
    <property type="match status" value="1"/>
</dbReference>
<evidence type="ECO:0000259" key="9">
    <source>
        <dbReference type="PROSITE" id="PS50109"/>
    </source>
</evidence>
<sequence length="651" mass="74852">MIKSLESLSKKLFFYTINNKIYQVSERLLDLTGYNECELKGISLIELDELLKSEHQLSFQNLKNQHYFYIFNNDNMPIEVNVSVKTLDEENHKVYYFEEQNNSALEFLLTNYSGSGTNDNGSTAIYSYPDCILLSHDENYLTTLRLMDIDSPNPIGNCPTFPSNISDLLKQGTSFHEFEVESNGPGGSATYWDIHVKVIKEDETKRYAVTSFYDVTEKTQERKLLEKQKSEMEFILNNMSDVVNGIDKDGKLKVEEYKAVQESVEEISMYYASFSHKDYKINYLNQFAFQAFKEEWPEIKTESDIIGKNFFNYYRAEDLEDLIRDINKSIEAESSYLHKLEFIKDGITYHTKTIFQPIINQNNEVEKIIALGIDISDEELANKSMGKLLKAQEELFINTSHELKTPLTVIFSGAQLLNLYLENDTLDDCKEDILSINKSTIRNCYRLTRLINNILDIAKLDSGLHELNVTNYNVVEIVDDIVESVSEYTKSKGIKIIFDPDIEELIMAVDVYIFDRILLNLISNAIKFSIPGKAILIRLVKKDNHTVRISVTDEGIGIEQENLEAIFDKFTQLNRNLNRIAEGTGLGLPIAKSLAELHGGNLSVESTLDVGSTFTVELPIKRFDKRNDTQFRKSSMDRDELIKYEFSDIYL</sequence>
<accession>A0ABZ0KV84</accession>
<dbReference type="Gene3D" id="1.10.287.130">
    <property type="match status" value="1"/>
</dbReference>
<dbReference type="PRINTS" id="PR00344">
    <property type="entry name" value="BCTRLSENSOR"/>
</dbReference>
<dbReference type="InterPro" id="IPR036890">
    <property type="entry name" value="HATPase_C_sf"/>
</dbReference>
<dbReference type="PANTHER" id="PTHR43047">
    <property type="entry name" value="TWO-COMPONENT HISTIDINE PROTEIN KINASE"/>
    <property type="match status" value="1"/>
</dbReference>
<gene>
    <name evidence="12" type="ORF">PGH26_14455</name>
</gene>
<dbReference type="InterPro" id="IPR005467">
    <property type="entry name" value="His_kinase_dom"/>
</dbReference>
<dbReference type="EMBL" id="CP116341">
    <property type="protein sequence ID" value="WOV84053.1"/>
    <property type="molecule type" value="Genomic_DNA"/>
</dbReference>
<name>A0ABZ0KV84_9BACL</name>
<keyword evidence="4" id="KW-0808">Transferase</keyword>
<keyword evidence="7" id="KW-0067">ATP-binding</keyword>
<dbReference type="CDD" id="cd00130">
    <property type="entry name" value="PAS"/>
    <property type="match status" value="1"/>
</dbReference>
<dbReference type="Gene3D" id="3.30.450.20">
    <property type="entry name" value="PAS domain"/>
    <property type="match status" value="2"/>
</dbReference>
<dbReference type="SMART" id="SM00388">
    <property type="entry name" value="HisKA"/>
    <property type="match status" value="1"/>
</dbReference>
<dbReference type="Gene3D" id="3.30.565.10">
    <property type="entry name" value="Histidine kinase-like ATPase, C-terminal domain"/>
    <property type="match status" value="1"/>
</dbReference>
<evidence type="ECO:0000313" key="13">
    <source>
        <dbReference type="Proteomes" id="UP001303532"/>
    </source>
</evidence>
<dbReference type="PROSITE" id="PS50109">
    <property type="entry name" value="HIS_KIN"/>
    <property type="match status" value="1"/>
</dbReference>
<evidence type="ECO:0000259" key="10">
    <source>
        <dbReference type="PROSITE" id="PS50112"/>
    </source>
</evidence>
<reference evidence="12 13" key="1">
    <citation type="submission" date="2023-01" db="EMBL/GenBank/DDBJ databases">
        <title>Sporosarcina sp. nov., isolated from Korean tranditional fermented seafood 'Jeotgal'.</title>
        <authorList>
            <person name="Yang A.-I."/>
        </authorList>
    </citation>
    <scope>NUCLEOTIDE SEQUENCE [LARGE SCALE GENOMIC DNA]</scope>
    <source>
        <strain evidence="12 13">B2O-1</strain>
    </source>
</reference>
<keyword evidence="13" id="KW-1185">Reference proteome</keyword>
<dbReference type="CDD" id="cd16922">
    <property type="entry name" value="HATPase_EvgS-ArcB-TorS-like"/>
    <property type="match status" value="1"/>
</dbReference>
<evidence type="ECO:0000256" key="5">
    <source>
        <dbReference type="ARBA" id="ARBA00022741"/>
    </source>
</evidence>
<dbReference type="Proteomes" id="UP001303532">
    <property type="component" value="Chromosome"/>
</dbReference>
<dbReference type="GO" id="GO:0016301">
    <property type="term" value="F:kinase activity"/>
    <property type="evidence" value="ECO:0007669"/>
    <property type="project" value="UniProtKB-KW"/>
</dbReference>
<dbReference type="SUPFAM" id="SSF55874">
    <property type="entry name" value="ATPase domain of HSP90 chaperone/DNA topoisomerase II/histidine kinase"/>
    <property type="match status" value="1"/>
</dbReference>
<feature type="domain" description="PAC" evidence="11">
    <location>
        <begin position="330"/>
        <end position="387"/>
    </location>
</feature>
<dbReference type="InterPro" id="IPR036097">
    <property type="entry name" value="HisK_dim/P_sf"/>
</dbReference>
<dbReference type="PROSITE" id="PS50112">
    <property type="entry name" value="PAS"/>
    <property type="match status" value="1"/>
</dbReference>
<dbReference type="InterPro" id="IPR003594">
    <property type="entry name" value="HATPase_dom"/>
</dbReference>
<evidence type="ECO:0000256" key="1">
    <source>
        <dbReference type="ARBA" id="ARBA00000085"/>
    </source>
</evidence>
<dbReference type="InterPro" id="IPR004358">
    <property type="entry name" value="Sig_transdc_His_kin-like_C"/>
</dbReference>
<dbReference type="RefSeq" id="WP_323691735.1">
    <property type="nucleotide sequence ID" value="NZ_CP116341.1"/>
</dbReference>
<evidence type="ECO:0000256" key="7">
    <source>
        <dbReference type="ARBA" id="ARBA00022840"/>
    </source>
</evidence>
<dbReference type="InterPro" id="IPR035965">
    <property type="entry name" value="PAS-like_dom_sf"/>
</dbReference>
<dbReference type="InterPro" id="IPR000014">
    <property type="entry name" value="PAS"/>
</dbReference>
<protein>
    <recommendedName>
        <fullName evidence="2">histidine kinase</fullName>
        <ecNumber evidence="2">2.7.13.3</ecNumber>
    </recommendedName>
</protein>
<dbReference type="Pfam" id="PF02518">
    <property type="entry name" value="HATPase_c"/>
    <property type="match status" value="1"/>
</dbReference>
<comment type="catalytic activity">
    <reaction evidence="1">
        <text>ATP + protein L-histidine = ADP + protein N-phospho-L-histidine.</text>
        <dbReference type="EC" id="2.7.13.3"/>
    </reaction>
</comment>
<evidence type="ECO:0000256" key="4">
    <source>
        <dbReference type="ARBA" id="ARBA00022679"/>
    </source>
</evidence>
<dbReference type="InterPro" id="IPR003661">
    <property type="entry name" value="HisK_dim/P_dom"/>
</dbReference>
<feature type="domain" description="Histidine kinase" evidence="9">
    <location>
        <begin position="398"/>
        <end position="622"/>
    </location>
</feature>
<keyword evidence="5" id="KW-0547">Nucleotide-binding</keyword>
<keyword evidence="6 12" id="KW-0418">Kinase</keyword>
<keyword evidence="8" id="KW-0902">Two-component regulatory system</keyword>
<dbReference type="PANTHER" id="PTHR43047:SF72">
    <property type="entry name" value="OSMOSENSING HISTIDINE PROTEIN KINASE SLN1"/>
    <property type="match status" value="1"/>
</dbReference>
<evidence type="ECO:0000259" key="11">
    <source>
        <dbReference type="PROSITE" id="PS50113"/>
    </source>
</evidence>
<dbReference type="CDD" id="cd00082">
    <property type="entry name" value="HisKA"/>
    <property type="match status" value="1"/>
</dbReference>
<keyword evidence="3" id="KW-0597">Phosphoprotein</keyword>
<evidence type="ECO:0000256" key="3">
    <source>
        <dbReference type="ARBA" id="ARBA00022553"/>
    </source>
</evidence>
<evidence type="ECO:0000256" key="8">
    <source>
        <dbReference type="ARBA" id="ARBA00023012"/>
    </source>
</evidence>
<evidence type="ECO:0000256" key="6">
    <source>
        <dbReference type="ARBA" id="ARBA00022777"/>
    </source>
</evidence>
<dbReference type="Pfam" id="PF00512">
    <property type="entry name" value="HisKA"/>
    <property type="match status" value="1"/>
</dbReference>
<dbReference type="PROSITE" id="PS50113">
    <property type="entry name" value="PAC"/>
    <property type="match status" value="1"/>
</dbReference>
<dbReference type="Pfam" id="PF13426">
    <property type="entry name" value="PAS_9"/>
    <property type="match status" value="1"/>
</dbReference>